<dbReference type="Proteomes" id="UP000623467">
    <property type="component" value="Unassembled WGS sequence"/>
</dbReference>
<evidence type="ECO:0000256" key="1">
    <source>
        <dbReference type="SAM" id="MobiDB-lite"/>
    </source>
</evidence>
<dbReference type="OrthoDB" id="3268841at2759"/>
<evidence type="ECO:0000313" key="5">
    <source>
        <dbReference type="Proteomes" id="UP000623467"/>
    </source>
</evidence>
<evidence type="ECO:0000256" key="2">
    <source>
        <dbReference type="SAM" id="Phobius"/>
    </source>
</evidence>
<feature type="transmembrane region" description="Helical" evidence="2">
    <location>
        <begin position="138"/>
        <end position="161"/>
    </location>
</feature>
<feature type="compositionally biased region" description="Basic and acidic residues" evidence="1">
    <location>
        <begin position="354"/>
        <end position="365"/>
    </location>
</feature>
<keyword evidence="2" id="KW-0812">Transmembrane</keyword>
<dbReference type="AlphaFoldDB" id="A0A8H6Z986"/>
<comment type="caution">
    <text evidence="4">The sequence shown here is derived from an EMBL/GenBank/DDBJ whole genome shotgun (WGS) entry which is preliminary data.</text>
</comment>
<feature type="transmembrane region" description="Helical" evidence="2">
    <location>
        <begin position="12"/>
        <end position="32"/>
    </location>
</feature>
<dbReference type="EMBL" id="JACAZH010000002">
    <property type="protein sequence ID" value="KAF7374663.1"/>
    <property type="molecule type" value="Genomic_DNA"/>
</dbReference>
<protein>
    <recommendedName>
        <fullName evidence="3">DUF6534 domain-containing protein</fullName>
    </recommendedName>
</protein>
<feature type="compositionally biased region" description="Basic and acidic residues" evidence="1">
    <location>
        <begin position="329"/>
        <end position="345"/>
    </location>
</feature>
<dbReference type="PANTHER" id="PTHR40465">
    <property type="entry name" value="CHROMOSOME 1, WHOLE GENOME SHOTGUN SEQUENCE"/>
    <property type="match status" value="1"/>
</dbReference>
<feature type="domain" description="DUF6534" evidence="3">
    <location>
        <begin position="183"/>
        <end position="276"/>
    </location>
</feature>
<evidence type="ECO:0000313" key="4">
    <source>
        <dbReference type="EMBL" id="KAF7374663.1"/>
    </source>
</evidence>
<name>A0A8H6Z986_9AGAR</name>
<organism evidence="4 5">
    <name type="scientific">Mycena sanguinolenta</name>
    <dbReference type="NCBI Taxonomy" id="230812"/>
    <lineage>
        <taxon>Eukaryota</taxon>
        <taxon>Fungi</taxon>
        <taxon>Dikarya</taxon>
        <taxon>Basidiomycota</taxon>
        <taxon>Agaricomycotina</taxon>
        <taxon>Agaricomycetes</taxon>
        <taxon>Agaricomycetidae</taxon>
        <taxon>Agaricales</taxon>
        <taxon>Marasmiineae</taxon>
        <taxon>Mycenaceae</taxon>
        <taxon>Mycena</taxon>
    </lineage>
</organism>
<feature type="compositionally biased region" description="Low complexity" evidence="1">
    <location>
        <begin position="283"/>
        <end position="297"/>
    </location>
</feature>
<keyword evidence="5" id="KW-1185">Reference proteome</keyword>
<dbReference type="PANTHER" id="PTHR40465:SF1">
    <property type="entry name" value="DUF6534 DOMAIN-CONTAINING PROTEIN"/>
    <property type="match status" value="1"/>
</dbReference>
<dbReference type="InterPro" id="IPR045339">
    <property type="entry name" value="DUF6534"/>
</dbReference>
<feature type="transmembrane region" description="Helical" evidence="2">
    <location>
        <begin position="101"/>
        <end position="126"/>
    </location>
</feature>
<feature type="transmembrane region" description="Helical" evidence="2">
    <location>
        <begin position="173"/>
        <end position="197"/>
    </location>
</feature>
<accession>A0A8H6Z986</accession>
<proteinExistence type="predicted"/>
<evidence type="ECO:0000259" key="3">
    <source>
        <dbReference type="Pfam" id="PF20152"/>
    </source>
</evidence>
<sequence length="365" mass="40123">MKNFRQLQKKKTTTMATGAPPIVTYYIGGWFLGMCGDLILQGVIFAQFAHYITLYKKDIIWLRVYVSLLFVVTTLKSMQTIGTTWEVNVKYLADLESSFSYFGTAPLIEYNVLFVALIAFYVQMFFCQRLWAISKNIFILAVLILLFVFALIAALLAVVVSQPTVENIVRSPWIPVHLGTVFAGDFLLCGSMSFFLLTRSKQALPQTAGMLNAILKLTFQSAAPAAVCATVNLICNTVSTHSTAVASAWSLVATVANEILPKLYAISALWTLNSRRTIRLAGGSNSDGLSSSSEGRGAPSGGRSGRRMEMGVFSRRTAAPIQVRTEVQTTHHHDAQDLKFGRESTMDDINGDAESTRDVESTRKA</sequence>
<keyword evidence="2" id="KW-0472">Membrane</keyword>
<dbReference type="Pfam" id="PF20152">
    <property type="entry name" value="DUF6534"/>
    <property type="match status" value="1"/>
</dbReference>
<feature type="transmembrane region" description="Helical" evidence="2">
    <location>
        <begin position="38"/>
        <end position="55"/>
    </location>
</feature>
<feature type="region of interest" description="Disordered" evidence="1">
    <location>
        <begin position="283"/>
        <end position="365"/>
    </location>
</feature>
<keyword evidence="2" id="KW-1133">Transmembrane helix</keyword>
<feature type="transmembrane region" description="Helical" evidence="2">
    <location>
        <begin position="62"/>
        <end position="81"/>
    </location>
</feature>
<reference evidence="4" key="1">
    <citation type="submission" date="2020-05" db="EMBL/GenBank/DDBJ databases">
        <title>Mycena genomes resolve the evolution of fungal bioluminescence.</title>
        <authorList>
            <person name="Tsai I.J."/>
        </authorList>
    </citation>
    <scope>NUCLEOTIDE SEQUENCE</scope>
    <source>
        <strain evidence="4">160909Yilan</strain>
    </source>
</reference>
<gene>
    <name evidence="4" type="ORF">MSAN_00351200</name>
</gene>